<accession>A0A7J5XSE8</accession>
<evidence type="ECO:0000313" key="2">
    <source>
        <dbReference type="EMBL" id="KAF3839018.1"/>
    </source>
</evidence>
<organism evidence="2 3">
    <name type="scientific">Dissostichus mawsoni</name>
    <name type="common">Antarctic cod</name>
    <dbReference type="NCBI Taxonomy" id="36200"/>
    <lineage>
        <taxon>Eukaryota</taxon>
        <taxon>Metazoa</taxon>
        <taxon>Chordata</taxon>
        <taxon>Craniata</taxon>
        <taxon>Vertebrata</taxon>
        <taxon>Euteleostomi</taxon>
        <taxon>Actinopterygii</taxon>
        <taxon>Neopterygii</taxon>
        <taxon>Teleostei</taxon>
        <taxon>Neoteleostei</taxon>
        <taxon>Acanthomorphata</taxon>
        <taxon>Eupercaria</taxon>
        <taxon>Perciformes</taxon>
        <taxon>Notothenioidei</taxon>
        <taxon>Nototheniidae</taxon>
        <taxon>Dissostichus</taxon>
    </lineage>
</organism>
<feature type="compositionally biased region" description="Basic and acidic residues" evidence="1">
    <location>
        <begin position="107"/>
        <end position="123"/>
    </location>
</feature>
<proteinExistence type="predicted"/>
<dbReference type="OrthoDB" id="8988191at2759"/>
<dbReference type="AlphaFoldDB" id="A0A7J5XSE8"/>
<comment type="caution">
    <text evidence="2">The sequence shown here is derived from an EMBL/GenBank/DDBJ whole genome shotgun (WGS) entry which is preliminary data.</text>
</comment>
<keyword evidence="3" id="KW-1185">Reference proteome</keyword>
<gene>
    <name evidence="2" type="ORF">F7725_017735</name>
</gene>
<dbReference type="Proteomes" id="UP000518266">
    <property type="component" value="Unassembled WGS sequence"/>
</dbReference>
<dbReference type="EMBL" id="JAAKFY010000021">
    <property type="protein sequence ID" value="KAF3839018.1"/>
    <property type="molecule type" value="Genomic_DNA"/>
</dbReference>
<sequence length="123" mass="13328">MNPVTRCSLMPRNLGCSPGAAQPDSSFRLLTCEMESTVAATNHGRPMMEQTPSITATMNRSSLFSFLLTMTAVICWSMKMRIVQSSAGTAAASSVHHGFVPRGEISQPRELDVGLEKKENRGP</sequence>
<feature type="region of interest" description="Disordered" evidence="1">
    <location>
        <begin position="101"/>
        <end position="123"/>
    </location>
</feature>
<evidence type="ECO:0000256" key="1">
    <source>
        <dbReference type="SAM" id="MobiDB-lite"/>
    </source>
</evidence>
<name>A0A7J5XSE8_DISMA</name>
<evidence type="ECO:0000313" key="3">
    <source>
        <dbReference type="Proteomes" id="UP000518266"/>
    </source>
</evidence>
<reference evidence="2 3" key="1">
    <citation type="submission" date="2020-03" db="EMBL/GenBank/DDBJ databases">
        <title>Dissostichus mawsoni Genome sequencing and assembly.</title>
        <authorList>
            <person name="Park H."/>
        </authorList>
    </citation>
    <scope>NUCLEOTIDE SEQUENCE [LARGE SCALE GENOMIC DNA]</scope>
    <source>
        <strain evidence="2">DM0001</strain>
        <tissue evidence="2">Muscle</tissue>
    </source>
</reference>
<protein>
    <submittedName>
        <fullName evidence="2">Uncharacterized protein</fullName>
    </submittedName>
</protein>